<keyword evidence="4" id="KW-1185">Reference proteome</keyword>
<proteinExistence type="predicted"/>
<feature type="domain" description="Glycosyltransferase 2-like" evidence="2">
    <location>
        <begin position="9"/>
        <end position="79"/>
    </location>
</feature>
<protein>
    <recommendedName>
        <fullName evidence="2">Glycosyltransferase 2-like domain-containing protein</fullName>
    </recommendedName>
</protein>
<dbReference type="InterPro" id="IPR001173">
    <property type="entry name" value="Glyco_trans_2-like"/>
</dbReference>
<accession>Q6KHH0</accession>
<reference evidence="3 4" key="1">
    <citation type="journal article" date="2004" name="Genome Res.">
        <title>The complete genome and proteome of Mycoplasma mobile.</title>
        <authorList>
            <person name="Jaffe J.D."/>
            <person name="Stange-Thomann N."/>
            <person name="Smith C."/>
            <person name="DeCaprio D."/>
            <person name="Fisher S."/>
            <person name="Butler J."/>
            <person name="Calvo S."/>
            <person name="Elkins T."/>
            <person name="FitzGerald M.G."/>
            <person name="Hafez N."/>
            <person name="Kodira C.D."/>
            <person name="Major J."/>
            <person name="Wang S."/>
            <person name="Wilkinson J."/>
            <person name="Nicol R."/>
            <person name="Nusbaum C."/>
            <person name="Birren B."/>
            <person name="Berg H.C."/>
            <person name="Church G.M."/>
        </authorList>
    </citation>
    <scope>NUCLEOTIDE SEQUENCE [LARGE SCALE GENOMIC DNA]</scope>
    <source>
        <strain evidence="4">ATCC 43663 / 163K / NCTC 11711</strain>
    </source>
</reference>
<organism evidence="3 4">
    <name type="scientific">Mycoplasma mobile (strain ATCC 43663 / 163K / NCTC 11711)</name>
    <name type="common">Mesomycoplasma mobile</name>
    <dbReference type="NCBI Taxonomy" id="267748"/>
    <lineage>
        <taxon>Bacteria</taxon>
        <taxon>Bacillati</taxon>
        <taxon>Mycoplasmatota</taxon>
        <taxon>Mycoplasmoidales</taxon>
        <taxon>Metamycoplasmataceae</taxon>
        <taxon>Mesomycoplasma</taxon>
    </lineage>
</organism>
<keyword evidence="1" id="KW-0812">Transmembrane</keyword>
<feature type="transmembrane region" description="Helical" evidence="1">
    <location>
        <begin position="207"/>
        <end position="226"/>
    </location>
</feature>
<dbReference type="Pfam" id="PF00535">
    <property type="entry name" value="Glycos_transf_2"/>
    <property type="match status" value="1"/>
</dbReference>
<evidence type="ECO:0000259" key="2">
    <source>
        <dbReference type="Pfam" id="PF00535"/>
    </source>
</evidence>
<dbReference type="Proteomes" id="UP000009072">
    <property type="component" value="Chromosome"/>
</dbReference>
<dbReference type="SUPFAM" id="SSF53448">
    <property type="entry name" value="Nucleotide-diphospho-sugar transferases"/>
    <property type="match status" value="1"/>
</dbReference>
<dbReference type="STRING" id="267748.MMOB4740"/>
<dbReference type="Gene3D" id="3.90.550.10">
    <property type="entry name" value="Spore Coat Polysaccharide Biosynthesis Protein SpsA, Chain A"/>
    <property type="match status" value="1"/>
</dbReference>
<dbReference type="AlphaFoldDB" id="Q6KHH0"/>
<dbReference type="HOGENOM" id="CLU_1146217_0_0_14"/>
<dbReference type="EMBL" id="AE017308">
    <property type="protein sequence ID" value="AAT27960.1"/>
    <property type="molecule type" value="Genomic_DNA"/>
</dbReference>
<evidence type="ECO:0000313" key="3">
    <source>
        <dbReference type="EMBL" id="AAT27960.1"/>
    </source>
</evidence>
<name>Q6KHH0_MYCM1</name>
<evidence type="ECO:0000313" key="4">
    <source>
        <dbReference type="Proteomes" id="UP000009072"/>
    </source>
</evidence>
<dbReference type="RefSeq" id="WP_011264994.1">
    <property type="nucleotide sequence ID" value="NC_006908.1"/>
</dbReference>
<dbReference type="KEGG" id="mmo:MMOB4740"/>
<dbReference type="OrthoDB" id="9807778at2"/>
<dbReference type="eggNOG" id="COG1216">
    <property type="taxonomic scope" value="Bacteria"/>
</dbReference>
<keyword evidence="1" id="KW-0472">Membrane</keyword>
<dbReference type="InterPro" id="IPR029044">
    <property type="entry name" value="Nucleotide-diphossugar_trans"/>
</dbReference>
<gene>
    <name evidence="3" type="ordered locus">MMOB4740</name>
</gene>
<evidence type="ECO:0000256" key="1">
    <source>
        <dbReference type="SAM" id="Phobius"/>
    </source>
</evidence>
<keyword evidence="1" id="KW-1133">Transmembrane helix</keyword>
<sequence length="242" mass="28579">MKLNNKILVIIPFKDKEKYLISFIDYLKEHNELFDFIFIDNASSDRSQEILKLNKISFIDSSYRLSYTKALKIGLEYAKLSGYETIIEYGDFIKYKPISILKLISAFKNFKCDLILGHGINLKRKRIFQSQIFKFSNFLITGKWVKGIDSKIKIFNKKILNYVDTKPNYALRPDDVTFLILDKNNSVKTINILLEPKTSRKSFWKVLSNYNEAFIWVLFMFFVIPFRKKIKNEKDSKNEGDI</sequence>